<dbReference type="PANTHER" id="PTHR20953">
    <property type="entry name" value="KINASE-RELATED"/>
    <property type="match status" value="1"/>
</dbReference>
<dbReference type="InterPro" id="IPR034081">
    <property type="entry name" value="R3H_AAA"/>
</dbReference>
<name>A0A2R6PYR7_ACTCC</name>
<dbReference type="Gramene" id="PSR98877">
    <property type="protein sequence ID" value="PSR98877"/>
    <property type="gene ID" value="CEY00_Acc25403"/>
</dbReference>
<protein>
    <submittedName>
        <fullName evidence="5">P-loop containing nucleoside triphosphate hydrolase protein</fullName>
    </submittedName>
</protein>
<dbReference type="CDD" id="cd02645">
    <property type="entry name" value="R3H_AAA"/>
    <property type="match status" value="1"/>
</dbReference>
<evidence type="ECO:0000259" key="4">
    <source>
        <dbReference type="SMART" id="SM00382"/>
    </source>
</evidence>
<evidence type="ECO:0000313" key="6">
    <source>
        <dbReference type="Proteomes" id="UP000241394"/>
    </source>
</evidence>
<reference evidence="6" key="2">
    <citation type="journal article" date="2018" name="BMC Genomics">
        <title>A manually annotated Actinidia chinensis var. chinensis (kiwifruit) genome highlights the challenges associated with draft genomes and gene prediction in plants.</title>
        <authorList>
            <person name="Pilkington S.M."/>
            <person name="Crowhurst R."/>
            <person name="Hilario E."/>
            <person name="Nardozza S."/>
            <person name="Fraser L."/>
            <person name="Peng Y."/>
            <person name="Gunaseelan K."/>
            <person name="Simpson R."/>
            <person name="Tahir J."/>
            <person name="Deroles S.C."/>
            <person name="Templeton K."/>
            <person name="Luo Z."/>
            <person name="Davy M."/>
            <person name="Cheng C."/>
            <person name="McNeilage M."/>
            <person name="Scaglione D."/>
            <person name="Liu Y."/>
            <person name="Zhang Q."/>
            <person name="Datson P."/>
            <person name="De Silva N."/>
            <person name="Gardiner S.E."/>
            <person name="Bassett H."/>
            <person name="Chagne D."/>
            <person name="McCallum J."/>
            <person name="Dzierzon H."/>
            <person name="Deng C."/>
            <person name="Wang Y.Y."/>
            <person name="Barron L."/>
            <person name="Manako K."/>
            <person name="Bowen J."/>
            <person name="Foster T.M."/>
            <person name="Erridge Z.A."/>
            <person name="Tiffin H."/>
            <person name="Waite C.N."/>
            <person name="Davies K.M."/>
            <person name="Grierson E.P."/>
            <person name="Laing W.A."/>
            <person name="Kirk R."/>
            <person name="Chen X."/>
            <person name="Wood M."/>
            <person name="Montefiori M."/>
            <person name="Brummell D.A."/>
            <person name="Schwinn K.E."/>
            <person name="Catanach A."/>
            <person name="Fullerton C."/>
            <person name="Li D."/>
            <person name="Meiyalaghan S."/>
            <person name="Nieuwenhuizen N."/>
            <person name="Read N."/>
            <person name="Prakash R."/>
            <person name="Hunter D."/>
            <person name="Zhang H."/>
            <person name="McKenzie M."/>
            <person name="Knabel M."/>
            <person name="Harris A."/>
            <person name="Allan A.C."/>
            <person name="Gleave A."/>
            <person name="Chen A."/>
            <person name="Janssen B.J."/>
            <person name="Plunkett B."/>
            <person name="Ampomah-Dwamena C."/>
            <person name="Voogd C."/>
            <person name="Leif D."/>
            <person name="Lafferty D."/>
            <person name="Souleyre E.J.F."/>
            <person name="Varkonyi-Gasic E."/>
            <person name="Gambi F."/>
            <person name="Hanley J."/>
            <person name="Yao J.L."/>
            <person name="Cheung J."/>
            <person name="David K.M."/>
            <person name="Warren B."/>
            <person name="Marsh K."/>
            <person name="Snowden K.C."/>
            <person name="Lin-Wang K."/>
            <person name="Brian L."/>
            <person name="Martinez-Sanchez M."/>
            <person name="Wang M."/>
            <person name="Ileperuma N."/>
            <person name="Macnee N."/>
            <person name="Campin R."/>
            <person name="McAtee P."/>
            <person name="Drummond R.S.M."/>
            <person name="Espley R.V."/>
            <person name="Ireland H.S."/>
            <person name="Wu R."/>
            <person name="Atkinson R.G."/>
            <person name="Karunairetnam S."/>
            <person name="Bulley S."/>
            <person name="Chunkath S."/>
            <person name="Hanley Z."/>
            <person name="Storey R."/>
            <person name="Thrimawithana A.H."/>
            <person name="Thomson S."/>
            <person name="David C."/>
            <person name="Testolin R."/>
            <person name="Huang H."/>
            <person name="Hellens R.P."/>
            <person name="Schaffer R.J."/>
        </authorList>
    </citation>
    <scope>NUCLEOTIDE SEQUENCE [LARGE SCALE GENOMIC DNA]</scope>
    <source>
        <strain evidence="6">cv. Red5</strain>
    </source>
</reference>
<dbReference type="AlphaFoldDB" id="A0A2R6PYR7"/>
<dbReference type="GO" id="GO:0005524">
    <property type="term" value="F:ATP binding"/>
    <property type="evidence" value="ECO:0007669"/>
    <property type="project" value="UniProtKB-KW"/>
</dbReference>
<dbReference type="Pfam" id="PF19568">
    <property type="entry name" value="Spore_III_AA"/>
    <property type="match status" value="1"/>
</dbReference>
<dbReference type="PANTHER" id="PTHR20953:SF14">
    <property type="entry name" value="PROTEIN SEEDLING PLASTID DEVELOPMENT 1"/>
    <property type="match status" value="1"/>
</dbReference>
<keyword evidence="2" id="KW-0067">ATP-binding</keyword>
<dbReference type="InterPro" id="IPR027417">
    <property type="entry name" value="P-loop_NTPase"/>
</dbReference>
<gene>
    <name evidence="5" type="ORF">CEY00_Acc25403</name>
</gene>
<evidence type="ECO:0000256" key="2">
    <source>
        <dbReference type="ARBA" id="ARBA00022840"/>
    </source>
</evidence>
<proteinExistence type="predicted"/>
<evidence type="ECO:0000313" key="5">
    <source>
        <dbReference type="EMBL" id="PSR98877.1"/>
    </source>
</evidence>
<evidence type="ECO:0000256" key="1">
    <source>
        <dbReference type="ARBA" id="ARBA00022741"/>
    </source>
</evidence>
<feature type="region of interest" description="Disordered" evidence="3">
    <location>
        <begin position="420"/>
        <end position="441"/>
    </location>
</feature>
<dbReference type="Gene3D" id="3.40.50.300">
    <property type="entry name" value="P-loop containing nucleotide triphosphate hydrolases"/>
    <property type="match status" value="1"/>
</dbReference>
<dbReference type="OrthoDB" id="26838at2759"/>
<dbReference type="OMA" id="DELWRIN"/>
<dbReference type="FunCoup" id="A0A2R6PYR7">
    <property type="interactions" value="55"/>
</dbReference>
<dbReference type="EMBL" id="NKQK01000022">
    <property type="protein sequence ID" value="PSR98877.1"/>
    <property type="molecule type" value="Genomic_DNA"/>
</dbReference>
<dbReference type="InterPro" id="IPR003593">
    <property type="entry name" value="AAA+_ATPase"/>
</dbReference>
<accession>A0A2R6PYR7</accession>
<dbReference type="SUPFAM" id="SSF52540">
    <property type="entry name" value="P-loop containing nucleoside triphosphate hydrolases"/>
    <property type="match status" value="1"/>
</dbReference>
<evidence type="ECO:0000256" key="3">
    <source>
        <dbReference type="SAM" id="MobiDB-lite"/>
    </source>
</evidence>
<dbReference type="Proteomes" id="UP000241394">
    <property type="component" value="Chromosome LG22"/>
</dbReference>
<dbReference type="GO" id="GO:0016787">
    <property type="term" value="F:hydrolase activity"/>
    <property type="evidence" value="ECO:0007669"/>
    <property type="project" value="UniProtKB-KW"/>
</dbReference>
<keyword evidence="6" id="KW-1185">Reference proteome</keyword>
<feature type="compositionally biased region" description="Basic and acidic residues" evidence="3">
    <location>
        <begin position="429"/>
        <end position="441"/>
    </location>
</feature>
<dbReference type="SMART" id="SM00382">
    <property type="entry name" value="AAA"/>
    <property type="match status" value="1"/>
</dbReference>
<organism evidence="5 6">
    <name type="scientific">Actinidia chinensis var. chinensis</name>
    <name type="common">Chinese soft-hair kiwi</name>
    <dbReference type="NCBI Taxonomy" id="1590841"/>
    <lineage>
        <taxon>Eukaryota</taxon>
        <taxon>Viridiplantae</taxon>
        <taxon>Streptophyta</taxon>
        <taxon>Embryophyta</taxon>
        <taxon>Tracheophyta</taxon>
        <taxon>Spermatophyta</taxon>
        <taxon>Magnoliopsida</taxon>
        <taxon>eudicotyledons</taxon>
        <taxon>Gunneridae</taxon>
        <taxon>Pentapetalae</taxon>
        <taxon>asterids</taxon>
        <taxon>Ericales</taxon>
        <taxon>Actinidiaceae</taxon>
        <taxon>Actinidia</taxon>
    </lineage>
</organism>
<dbReference type="InterPro" id="IPR045735">
    <property type="entry name" value="Spore_III_AA_AAA+_ATPase"/>
</dbReference>
<feature type="domain" description="AAA+ ATPase" evidence="4">
    <location>
        <begin position="216"/>
        <end position="350"/>
    </location>
</feature>
<comment type="caution">
    <text evidence="5">The sequence shown here is derived from an EMBL/GenBank/DDBJ whole genome shotgun (WGS) entry which is preliminary data.</text>
</comment>
<feature type="region of interest" description="Disordered" evidence="3">
    <location>
        <begin position="448"/>
        <end position="467"/>
    </location>
</feature>
<dbReference type="InterPro" id="IPR058670">
    <property type="entry name" value="PTPase_dom"/>
</dbReference>
<dbReference type="Pfam" id="PF25516">
    <property type="entry name" value="PTPase"/>
    <property type="match status" value="1"/>
</dbReference>
<dbReference type="FunFam" id="3.40.50.300:FF:001088">
    <property type="entry name" value="uncharacterized protein ycf45 isoform X2"/>
    <property type="match status" value="1"/>
</dbReference>
<feature type="region of interest" description="Disordered" evidence="3">
    <location>
        <begin position="51"/>
        <end position="88"/>
    </location>
</feature>
<feature type="region of interest" description="Disordered" evidence="3">
    <location>
        <begin position="657"/>
        <end position="695"/>
    </location>
</feature>
<sequence length="695" mass="76824">MRALNSHFVLIDLHSSWHSATQIPNSTFAYLKRTGLTTSFSQAFRRTCGGRNRISSSASPVPSIRPPGIRRPRDPSSPGNGLWPVSWNTTSTSRSEEVSELDLFLELVPLRMRTELFRHREIGELIEVVMDLGRKPLARFPSGDWVISEQPVKLEDLRHAISKVGEFSDDNRSGINNSLHRISAIRNRKMQIIGLTCRVGRAVSGSAEIIHDLVEGGDSILIIGPPGVGKTTLIREIARMLADEHMKRVVIVDTSNEIGGDGDVPHSGIGRARRMQVPNVNMQHNVMIEAVENHMPETIIIDEIGTELEALAASTIAQRGVQLVGTAHGMTIDNIVKNPSLQILVGGIESVTLGDDEARKRKVQKTILERKGPSTFTCAIEMISKTEYHVHQRLDATVDAILAGKSPLFEIRHMECETNSNLKSIPSPERNHLKEPELDDNEDRKFQFESDEECDDNSPNKKLSRNRTVSKRRSPLYVYTNKILEIDILQVASVMGLENEIDVTDDIGTADAILASSVEMKQNPWIRGVAKFHQLPVFVIKSNTMALMVKAVRMILGMDSIGSTSKRVSKNSFDIKIEDDAPKGKPSLEEIDALEEVRLAIEYIVIPGGEPVELLPRSSEIIARQLQLVESYQLAAENSGTEQNPRLQILPLKLNKKASAKNPKPSSSLQNETSFKPLTGGGGGSSVTRLPLLPE</sequence>
<dbReference type="InParanoid" id="A0A2R6PYR7"/>
<dbReference type="CDD" id="cd00009">
    <property type="entry name" value="AAA"/>
    <property type="match status" value="1"/>
</dbReference>
<keyword evidence="1" id="KW-0547">Nucleotide-binding</keyword>
<keyword evidence="5" id="KW-0378">Hydrolase</keyword>
<feature type="compositionally biased region" description="Low complexity" evidence="3">
    <location>
        <begin position="660"/>
        <end position="669"/>
    </location>
</feature>
<dbReference type="STRING" id="1590841.A0A2R6PYR7"/>
<reference evidence="5 6" key="1">
    <citation type="submission" date="2017-07" db="EMBL/GenBank/DDBJ databases">
        <title>An improved, manually edited Actinidia chinensis var. chinensis (kiwifruit) genome highlights the challenges associated with draft genomes and gene prediction in plants.</title>
        <authorList>
            <person name="Pilkington S."/>
            <person name="Crowhurst R."/>
            <person name="Hilario E."/>
            <person name="Nardozza S."/>
            <person name="Fraser L."/>
            <person name="Peng Y."/>
            <person name="Gunaseelan K."/>
            <person name="Simpson R."/>
            <person name="Tahir J."/>
            <person name="Deroles S."/>
            <person name="Templeton K."/>
            <person name="Luo Z."/>
            <person name="Davy M."/>
            <person name="Cheng C."/>
            <person name="Mcneilage M."/>
            <person name="Scaglione D."/>
            <person name="Liu Y."/>
            <person name="Zhang Q."/>
            <person name="Datson P."/>
            <person name="De Silva N."/>
            <person name="Gardiner S."/>
            <person name="Bassett H."/>
            <person name="Chagne D."/>
            <person name="Mccallum J."/>
            <person name="Dzierzon H."/>
            <person name="Deng C."/>
            <person name="Wang Y.-Y."/>
            <person name="Barron N."/>
            <person name="Manako K."/>
            <person name="Bowen J."/>
            <person name="Foster T."/>
            <person name="Erridge Z."/>
            <person name="Tiffin H."/>
            <person name="Waite C."/>
            <person name="Davies K."/>
            <person name="Grierson E."/>
            <person name="Laing W."/>
            <person name="Kirk R."/>
            <person name="Chen X."/>
            <person name="Wood M."/>
            <person name="Montefiori M."/>
            <person name="Brummell D."/>
            <person name="Schwinn K."/>
            <person name="Catanach A."/>
            <person name="Fullerton C."/>
            <person name="Li D."/>
            <person name="Meiyalaghan S."/>
            <person name="Nieuwenhuizen N."/>
            <person name="Read N."/>
            <person name="Prakash R."/>
            <person name="Hunter D."/>
            <person name="Zhang H."/>
            <person name="Mckenzie M."/>
            <person name="Knabel M."/>
            <person name="Harris A."/>
            <person name="Allan A."/>
            <person name="Chen A."/>
            <person name="Janssen B."/>
            <person name="Plunkett B."/>
            <person name="Dwamena C."/>
            <person name="Voogd C."/>
            <person name="Leif D."/>
            <person name="Lafferty D."/>
            <person name="Souleyre E."/>
            <person name="Varkonyi-Gasic E."/>
            <person name="Gambi F."/>
            <person name="Hanley J."/>
            <person name="Yao J.-L."/>
            <person name="Cheung J."/>
            <person name="David K."/>
            <person name="Warren B."/>
            <person name="Marsh K."/>
            <person name="Snowden K."/>
            <person name="Lin-Wang K."/>
            <person name="Brian L."/>
            <person name="Martinez-Sanchez M."/>
            <person name="Wang M."/>
            <person name="Ileperuma N."/>
            <person name="Macnee N."/>
            <person name="Campin R."/>
            <person name="Mcatee P."/>
            <person name="Drummond R."/>
            <person name="Espley R."/>
            <person name="Ireland H."/>
            <person name="Wu R."/>
            <person name="Atkinson R."/>
            <person name="Karunairetnam S."/>
            <person name="Bulley S."/>
            <person name="Chunkath S."/>
            <person name="Hanley Z."/>
            <person name="Storey R."/>
            <person name="Thrimawithana A."/>
            <person name="Thomson S."/>
            <person name="David C."/>
            <person name="Testolin R."/>
        </authorList>
    </citation>
    <scope>NUCLEOTIDE SEQUENCE [LARGE SCALE GENOMIC DNA]</scope>
    <source>
        <strain evidence="6">cv. Red5</strain>
        <tissue evidence="5">Young leaf</tissue>
    </source>
</reference>